<sequence length="121" mass="12530">TDNLLPVIKPIQNASHVTPSGPSVCGLNCVPIFPNQPPMAVRQEGQVGSTNASCLGAINGRTVFNIACLSVAKLVGARKLVAATRQHPTDAYSPPSIPQPQNQSSVDADTASATPHLPNIN</sequence>
<protein>
    <submittedName>
        <fullName evidence="2">LCCL domain-containing protein</fullName>
    </submittedName>
</protein>
<dbReference type="AlphaFoldDB" id="A0A5K3FGD0"/>
<evidence type="ECO:0000313" key="2">
    <source>
        <dbReference type="WBParaSite" id="MCU_007935-RA"/>
    </source>
</evidence>
<evidence type="ECO:0000256" key="1">
    <source>
        <dbReference type="SAM" id="MobiDB-lite"/>
    </source>
</evidence>
<proteinExistence type="predicted"/>
<feature type="region of interest" description="Disordered" evidence="1">
    <location>
        <begin position="84"/>
        <end position="121"/>
    </location>
</feature>
<name>A0A5K3FGD0_MESCO</name>
<reference evidence="2" key="1">
    <citation type="submission" date="2019-11" db="UniProtKB">
        <authorList>
            <consortium name="WormBaseParasite"/>
        </authorList>
    </citation>
    <scope>IDENTIFICATION</scope>
</reference>
<accession>A0A5K3FGD0</accession>
<organism evidence="2">
    <name type="scientific">Mesocestoides corti</name>
    <name type="common">Flatworm</name>
    <dbReference type="NCBI Taxonomy" id="53468"/>
    <lineage>
        <taxon>Eukaryota</taxon>
        <taxon>Metazoa</taxon>
        <taxon>Spiralia</taxon>
        <taxon>Lophotrochozoa</taxon>
        <taxon>Platyhelminthes</taxon>
        <taxon>Cestoda</taxon>
        <taxon>Eucestoda</taxon>
        <taxon>Cyclophyllidea</taxon>
        <taxon>Mesocestoididae</taxon>
        <taxon>Mesocestoides</taxon>
    </lineage>
</organism>
<dbReference type="WBParaSite" id="MCU_007935-RA">
    <property type="protein sequence ID" value="MCU_007935-RA"/>
    <property type="gene ID" value="MCU_007935"/>
</dbReference>